<evidence type="ECO:0000256" key="3">
    <source>
        <dbReference type="ARBA" id="ARBA00022801"/>
    </source>
</evidence>
<keyword evidence="2" id="KW-0732">Signal</keyword>
<dbReference type="Proteomes" id="UP000316426">
    <property type="component" value="Chromosome"/>
</dbReference>
<keyword evidence="9" id="KW-1185">Reference proteome</keyword>
<dbReference type="InterPro" id="IPR023296">
    <property type="entry name" value="Glyco_hydro_beta-prop_sf"/>
</dbReference>
<dbReference type="AlphaFoldDB" id="A0A518KBH6"/>
<dbReference type="GO" id="GO:0005975">
    <property type="term" value="P:carbohydrate metabolic process"/>
    <property type="evidence" value="ECO:0007669"/>
    <property type="project" value="InterPro"/>
</dbReference>
<sequence length="1047" mass="114018">MQTYRSNRRSACQAGRVTRIEQLEQRTVLSGSGLVGQYFHNEDFTGLAYEQTEAIDFDWGNGSPAPGVASSTFSVRWTGQVEALHSEQYTFYTTSNQGVRLWVDGQLLIDNWEPHNAEVDSATITLSAGEKYDIRLDYYEQFGAAEIQLEWSSPTQQREIVPAARLYESPQGLYGRYSDAFGGSATRVDPSIDFNWGTGRAHPSVAVDQFNIKWIGQVRPDHSEEYTFSILSDEGVRLWIGGELVIDDWEPHTTQTASGTKMLEAGKWYDIRLEYYDRTGLAQVSLRWSGEGQTGGVAQVVPLTNLQAAKAAELTFSNPIGPGQDPYVTLWNDSYLHVRSAGRSVFIEKANALEDVHSSNPASSTVVAWTAPPGTAYSEQIWAPEIHHLNGKWYIYVAASDGDNATHRMYVLERDDPNPMGAYVFRGQLAAATDRWAIDGTVLDWEGQLYFIWSGWPGTTDGQQNLYIAEMSDPLTISGERHLIATPDYAWERHGLAINEGPQILTHNGKLHIIYSGSAYWRHEYALGRLTYDGVGSLLDRASWQKSPTPVFQQAGDIVGTGHASFTTSPDGTQHWIVYHAHHDADNFQDDRDIYLQPFDFNAAGTPVFGSPIPASVPQTVPHGTADPERPFLVGDFDASGVVDQADYDVWRLSYGLTVAPGVGADANGNGVIDAGDYTVWRDSVGVVPPEQDPTVAYWRHEERAGGQLVASGANSVLDSSGEGNHMRTFDPSFSAASYSTDVSPLALRSGLPNTRSLDFGPGGDGAGRNDDNYTEGKPINTQAFEALTVELAFRLDAVGGFQSIFGKDGAPVSSPVAPLQIKVRGDSFPGGVENQLFVEWIDGDGDVHFLASGFPITPGDWNHLAFVLEDDSAQLFVAGEAGAYEIVDAIYGADFSGPSGEVLYVTNSNFTVGRGAYNGNPADWADARIDEVRVSDAALSPTEFLFLPNLAPSAARMVGDVSSTPSTAEQEMPRFLFAATTPEATSPESTRSAPVRTESIHAALQLLLLTSDDGLGDEATLESTEYRTLSEEQTDEAAYDAALALL</sequence>
<dbReference type="SMART" id="SM00758">
    <property type="entry name" value="PA14"/>
    <property type="match status" value="2"/>
</dbReference>
<dbReference type="InterPro" id="IPR011658">
    <property type="entry name" value="PA14_dom"/>
</dbReference>
<accession>A0A518KBH6</accession>
<dbReference type="PROSITE" id="PS00018">
    <property type="entry name" value="EF_HAND_1"/>
    <property type="match status" value="1"/>
</dbReference>
<dbReference type="InterPro" id="IPR013320">
    <property type="entry name" value="ConA-like_dom_sf"/>
</dbReference>
<evidence type="ECO:0000256" key="2">
    <source>
        <dbReference type="ARBA" id="ARBA00022729"/>
    </source>
</evidence>
<keyword evidence="4 8" id="KW-0326">Glycosidase</keyword>
<evidence type="ECO:0000256" key="1">
    <source>
        <dbReference type="ARBA" id="ARBA00009865"/>
    </source>
</evidence>
<dbReference type="Gene3D" id="2.115.10.20">
    <property type="entry name" value="Glycosyl hydrolase domain, family 43"/>
    <property type="match status" value="1"/>
</dbReference>
<dbReference type="SUPFAM" id="SSF75005">
    <property type="entry name" value="Arabinanase/levansucrase/invertase"/>
    <property type="match status" value="1"/>
</dbReference>
<dbReference type="PANTHER" id="PTHR43817:SF1">
    <property type="entry name" value="HYDROLASE, FAMILY 43, PUTATIVE (AFU_ORTHOLOGUE AFUA_3G01660)-RELATED"/>
    <property type="match status" value="1"/>
</dbReference>
<dbReference type="PROSITE" id="PS51820">
    <property type="entry name" value="PA14"/>
    <property type="match status" value="2"/>
</dbReference>
<dbReference type="CDD" id="cd18820">
    <property type="entry name" value="GH43_LbAraf43-like"/>
    <property type="match status" value="1"/>
</dbReference>
<dbReference type="Pfam" id="PF13385">
    <property type="entry name" value="Laminin_G_3"/>
    <property type="match status" value="1"/>
</dbReference>
<dbReference type="InterPro" id="IPR018247">
    <property type="entry name" value="EF_Hand_1_Ca_BS"/>
</dbReference>
<dbReference type="InterPro" id="IPR037524">
    <property type="entry name" value="PA14/GLEYA"/>
</dbReference>
<dbReference type="EC" id="3.2.1.55" evidence="8"/>
<proteinExistence type="inferred from homology"/>
<dbReference type="Pfam" id="PF04616">
    <property type="entry name" value="Glyco_hydro_43"/>
    <property type="match status" value="1"/>
</dbReference>
<evidence type="ECO:0000259" key="7">
    <source>
        <dbReference type="PROSITE" id="PS51820"/>
    </source>
</evidence>
<comment type="similarity">
    <text evidence="1">Belongs to the glycosyl hydrolase 43 family.</text>
</comment>
<evidence type="ECO:0000313" key="8">
    <source>
        <dbReference type="EMBL" id="QDV75140.1"/>
    </source>
</evidence>
<evidence type="ECO:0000256" key="5">
    <source>
        <dbReference type="PIRSR" id="PIRSR606710-2"/>
    </source>
</evidence>
<gene>
    <name evidence="8" type="ORF">Spa11_33500</name>
</gene>
<evidence type="ECO:0000256" key="6">
    <source>
        <dbReference type="SAM" id="MobiDB-lite"/>
    </source>
</evidence>
<feature type="region of interest" description="Disordered" evidence="6">
    <location>
        <begin position="754"/>
        <end position="778"/>
    </location>
</feature>
<evidence type="ECO:0000256" key="4">
    <source>
        <dbReference type="ARBA" id="ARBA00023295"/>
    </source>
</evidence>
<dbReference type="Pfam" id="PF07691">
    <property type="entry name" value="PA14"/>
    <property type="match status" value="2"/>
</dbReference>
<dbReference type="SUPFAM" id="SSF56988">
    <property type="entry name" value="Anthrax protective antigen"/>
    <property type="match status" value="2"/>
</dbReference>
<dbReference type="Gene3D" id="3.90.182.10">
    <property type="entry name" value="Toxin - Anthrax Protective Antigen,domain 1"/>
    <property type="match status" value="2"/>
</dbReference>
<dbReference type="RefSeq" id="WP_145114170.1">
    <property type="nucleotide sequence ID" value="NZ_CP036349.1"/>
</dbReference>
<feature type="site" description="Important for catalytic activity, responsible for pKa modulation of the active site Glu and correct orientation of both the proton donor and substrate" evidence="5">
    <location>
        <position position="439"/>
    </location>
</feature>
<dbReference type="GO" id="GO:0046556">
    <property type="term" value="F:alpha-L-arabinofuranosidase activity"/>
    <property type="evidence" value="ECO:0007669"/>
    <property type="project" value="UniProtKB-EC"/>
</dbReference>
<organism evidence="8 9">
    <name type="scientific">Botrimarina mediterranea</name>
    <dbReference type="NCBI Taxonomy" id="2528022"/>
    <lineage>
        <taxon>Bacteria</taxon>
        <taxon>Pseudomonadati</taxon>
        <taxon>Planctomycetota</taxon>
        <taxon>Planctomycetia</taxon>
        <taxon>Pirellulales</taxon>
        <taxon>Lacipirellulaceae</taxon>
        <taxon>Botrimarina</taxon>
    </lineage>
</organism>
<evidence type="ECO:0000313" key="9">
    <source>
        <dbReference type="Proteomes" id="UP000316426"/>
    </source>
</evidence>
<dbReference type="KEGG" id="bmei:Spa11_33500"/>
<dbReference type="EMBL" id="CP036349">
    <property type="protein sequence ID" value="QDV75140.1"/>
    <property type="molecule type" value="Genomic_DNA"/>
</dbReference>
<protein>
    <submittedName>
        <fullName evidence="8">Extracellular exo-alpha-(1-&gt;5)-L-arabinofuranosidase</fullName>
        <ecNumber evidence="8">3.2.1.55</ecNumber>
    </submittedName>
</protein>
<dbReference type="InterPro" id="IPR006710">
    <property type="entry name" value="Glyco_hydro_43"/>
</dbReference>
<dbReference type="PANTHER" id="PTHR43817">
    <property type="entry name" value="GLYCOSYL HYDROLASE"/>
    <property type="match status" value="1"/>
</dbReference>
<reference evidence="8 9" key="1">
    <citation type="submission" date="2019-02" db="EMBL/GenBank/DDBJ databases">
        <title>Deep-cultivation of Planctomycetes and their phenomic and genomic characterization uncovers novel biology.</title>
        <authorList>
            <person name="Wiegand S."/>
            <person name="Jogler M."/>
            <person name="Boedeker C."/>
            <person name="Pinto D."/>
            <person name="Vollmers J."/>
            <person name="Rivas-Marin E."/>
            <person name="Kohn T."/>
            <person name="Peeters S.H."/>
            <person name="Heuer A."/>
            <person name="Rast P."/>
            <person name="Oberbeckmann S."/>
            <person name="Bunk B."/>
            <person name="Jeske O."/>
            <person name="Meyerdierks A."/>
            <person name="Storesund J.E."/>
            <person name="Kallscheuer N."/>
            <person name="Luecker S."/>
            <person name="Lage O.M."/>
            <person name="Pohl T."/>
            <person name="Merkel B.J."/>
            <person name="Hornburger P."/>
            <person name="Mueller R.-W."/>
            <person name="Bruemmer F."/>
            <person name="Labrenz M."/>
            <person name="Spormann A.M."/>
            <person name="Op den Camp H."/>
            <person name="Overmann J."/>
            <person name="Amann R."/>
            <person name="Jetten M.S.M."/>
            <person name="Mascher T."/>
            <person name="Medema M.H."/>
            <person name="Devos D.P."/>
            <person name="Kaster A.-K."/>
            <person name="Ovreas L."/>
            <person name="Rohde M."/>
            <person name="Galperin M.Y."/>
            <person name="Jogler C."/>
        </authorList>
    </citation>
    <scope>NUCLEOTIDE SEQUENCE [LARGE SCALE GENOMIC DNA]</scope>
    <source>
        <strain evidence="8 9">Spa11</strain>
    </source>
</reference>
<name>A0A518KBH6_9BACT</name>
<feature type="domain" description="PA14" evidence="7">
    <location>
        <begin position="168"/>
        <end position="305"/>
    </location>
</feature>
<feature type="domain" description="PA14" evidence="7">
    <location>
        <begin position="29"/>
        <end position="165"/>
    </location>
</feature>
<dbReference type="Gene3D" id="2.60.120.200">
    <property type="match status" value="1"/>
</dbReference>
<keyword evidence="3 8" id="KW-0378">Hydrolase</keyword>
<dbReference type="SUPFAM" id="SSF49899">
    <property type="entry name" value="Concanavalin A-like lectins/glucanases"/>
    <property type="match status" value="1"/>
</dbReference>